<gene>
    <name evidence="1" type="ORF">EDD71_10967</name>
</gene>
<sequence>MNINKNEVLRYLGYKNQPIDENLNELIDSCIDEIKEISDPRYICNIFDVKVFENEVQLSNTNLTLRGRDITNHLRNSKKCAVLASTLGVKVDNRIGYLERVDMTRALILDACATEAIESICNEVEDGIREPARKEGLDINYRYSPGYGDLPIDVQPHILNVLNAEKK</sequence>
<dbReference type="InterPro" id="IPR037010">
    <property type="entry name" value="VitB12-dep_Met_synth_activ_sf"/>
</dbReference>
<dbReference type="Gene3D" id="3.40.109.40">
    <property type="match status" value="1"/>
</dbReference>
<proteinExistence type="predicted"/>
<evidence type="ECO:0000313" key="1">
    <source>
        <dbReference type="EMBL" id="TDT61054.1"/>
    </source>
</evidence>
<evidence type="ECO:0008006" key="3">
    <source>
        <dbReference type="Google" id="ProtNLM"/>
    </source>
</evidence>
<protein>
    <recommendedName>
        <fullName evidence="3">Cobalamin-dependent methionine synthase-like protein</fullName>
    </recommendedName>
</protein>
<reference evidence="1 2" key="1">
    <citation type="submission" date="2019-03" db="EMBL/GenBank/DDBJ databases">
        <title>Genomic Encyclopedia of Type Strains, Phase IV (KMG-IV): sequencing the most valuable type-strain genomes for metagenomic binning, comparative biology and taxonomic classification.</title>
        <authorList>
            <person name="Goeker M."/>
        </authorList>
    </citation>
    <scope>NUCLEOTIDE SEQUENCE [LARGE SCALE GENOMIC DNA]</scope>
    <source>
        <strain evidence="1 2">DSM 24455</strain>
    </source>
</reference>
<dbReference type="Proteomes" id="UP000295325">
    <property type="component" value="Unassembled WGS sequence"/>
</dbReference>
<dbReference type="OrthoDB" id="9816190at2"/>
<dbReference type="SUPFAM" id="SSF56507">
    <property type="entry name" value="Methionine synthase activation domain-like"/>
    <property type="match status" value="1"/>
</dbReference>
<evidence type="ECO:0000313" key="2">
    <source>
        <dbReference type="Proteomes" id="UP000295325"/>
    </source>
</evidence>
<dbReference type="EMBL" id="SOAZ01000009">
    <property type="protein sequence ID" value="TDT61054.1"/>
    <property type="molecule type" value="Genomic_DNA"/>
</dbReference>
<organism evidence="1 2">
    <name type="scientific">Fonticella tunisiensis</name>
    <dbReference type="NCBI Taxonomy" id="1096341"/>
    <lineage>
        <taxon>Bacteria</taxon>
        <taxon>Bacillati</taxon>
        <taxon>Bacillota</taxon>
        <taxon>Clostridia</taxon>
        <taxon>Eubacteriales</taxon>
        <taxon>Clostridiaceae</taxon>
        <taxon>Fonticella</taxon>
    </lineage>
</organism>
<dbReference type="GO" id="GO:0008705">
    <property type="term" value="F:methionine synthase activity"/>
    <property type="evidence" value="ECO:0007669"/>
    <property type="project" value="InterPro"/>
</dbReference>
<keyword evidence="2" id="KW-1185">Reference proteome</keyword>
<comment type="caution">
    <text evidence="1">The sequence shown here is derived from an EMBL/GenBank/DDBJ whole genome shotgun (WGS) entry which is preliminary data.</text>
</comment>
<dbReference type="AlphaFoldDB" id="A0A4R7KQU0"/>
<name>A0A4R7KQU0_9CLOT</name>
<dbReference type="RefSeq" id="WP_133628021.1">
    <property type="nucleotide sequence ID" value="NZ_SOAZ01000009.1"/>
</dbReference>
<accession>A0A4R7KQU0</accession>